<organism evidence="6 7">
    <name type="scientific">Schaalia odontolytica</name>
    <dbReference type="NCBI Taxonomy" id="1660"/>
    <lineage>
        <taxon>Bacteria</taxon>
        <taxon>Bacillati</taxon>
        <taxon>Actinomycetota</taxon>
        <taxon>Actinomycetes</taxon>
        <taxon>Actinomycetales</taxon>
        <taxon>Actinomycetaceae</taxon>
        <taxon>Schaalia</taxon>
    </lineage>
</organism>
<evidence type="ECO:0000313" key="6">
    <source>
        <dbReference type="EMBL" id="PKY65188.1"/>
    </source>
</evidence>
<dbReference type="HAMAP" id="MF_01357">
    <property type="entry name" value="NDH1_NuoC"/>
    <property type="match status" value="1"/>
</dbReference>
<feature type="region of interest" description="Disordered" evidence="4">
    <location>
        <begin position="1"/>
        <end position="24"/>
    </location>
</feature>
<dbReference type="RefSeq" id="WP_101600548.1">
    <property type="nucleotide sequence ID" value="NZ_PKKM01000002.1"/>
</dbReference>
<comment type="subunit">
    <text evidence="3">NDH-1 is composed of 14 different subunits. Subunits NuoB, C, D, E, F, and G constitute the peripheral sector of the complex.</text>
</comment>
<dbReference type="PANTHER" id="PTHR10884">
    <property type="entry name" value="NADH DEHYDROGENASE UBIQUINONE IRON-SULFUR PROTEIN 3"/>
    <property type="match status" value="1"/>
</dbReference>
<reference evidence="6 7" key="1">
    <citation type="submission" date="2017-12" db="EMBL/GenBank/DDBJ databases">
        <title>Phylogenetic diversity of female urinary microbiome.</title>
        <authorList>
            <person name="Thomas-White K."/>
            <person name="Wolfe A.J."/>
        </authorList>
    </citation>
    <scope>NUCLEOTIDE SEQUENCE [LARGE SCALE GENOMIC DNA]</scope>
    <source>
        <strain evidence="6 7">UMB0018</strain>
    </source>
</reference>
<gene>
    <name evidence="3" type="primary">nuoC</name>
    <name evidence="6" type="ORF">CYJ22_01495</name>
</gene>
<dbReference type="GO" id="GO:0050136">
    <property type="term" value="F:NADH dehydrogenase (quinone) (non-electrogenic) activity"/>
    <property type="evidence" value="ECO:0007669"/>
    <property type="project" value="UniProtKB-UniRule"/>
</dbReference>
<evidence type="ECO:0000256" key="3">
    <source>
        <dbReference type="HAMAP-Rule" id="MF_01357"/>
    </source>
</evidence>
<sequence>MSDLSIPEDNASAEVTQASSQRGFALPEPIAHREGLFGAGTDSSTSGFSGLVSDSFLPGEASRPYGGWFDQVVDVLEELIAADGLDVADVIEKVTVDRGQLGIFIAREHIARVAKYLRDDADLRFEMCLGTNGAHYPLDKGRELHAIYPLYSITHNRMIRLEVTCPDEDPRIPSIVSVYPGNDWQERETWDLIGIVFTGHPSLTRTAMPDDWVGHPQRKDYPLGGIPVEFKGAVNASPDVRRSVN</sequence>
<dbReference type="PANTHER" id="PTHR10884:SF14">
    <property type="entry name" value="NADH DEHYDROGENASE [UBIQUINONE] IRON-SULFUR PROTEIN 3, MITOCHONDRIAL"/>
    <property type="match status" value="1"/>
</dbReference>
<dbReference type="InterPro" id="IPR037232">
    <property type="entry name" value="NADH_quin_OxRdtase_su_C/D-like"/>
</dbReference>
<dbReference type="GO" id="GO:0048038">
    <property type="term" value="F:quinone binding"/>
    <property type="evidence" value="ECO:0007669"/>
    <property type="project" value="UniProtKB-KW"/>
</dbReference>
<feature type="compositionally biased region" description="Polar residues" evidence="4">
    <location>
        <begin position="13"/>
        <end position="22"/>
    </location>
</feature>
<comment type="catalytic activity">
    <reaction evidence="3">
        <text>a quinone + NADH + 5 H(+)(in) = a quinol + NAD(+) + 4 H(+)(out)</text>
        <dbReference type="Rhea" id="RHEA:57888"/>
        <dbReference type="ChEBI" id="CHEBI:15378"/>
        <dbReference type="ChEBI" id="CHEBI:24646"/>
        <dbReference type="ChEBI" id="CHEBI:57540"/>
        <dbReference type="ChEBI" id="CHEBI:57945"/>
        <dbReference type="ChEBI" id="CHEBI:132124"/>
    </reaction>
</comment>
<evidence type="ECO:0000313" key="7">
    <source>
        <dbReference type="Proteomes" id="UP000234198"/>
    </source>
</evidence>
<protein>
    <recommendedName>
        <fullName evidence="3">NADH-quinone oxidoreductase subunit C</fullName>
        <ecNumber evidence="3">7.1.1.-</ecNumber>
    </recommendedName>
    <alternativeName>
        <fullName evidence="3">NADH dehydrogenase I subunit C</fullName>
    </alternativeName>
    <alternativeName>
        <fullName evidence="3">NDH-1 subunit C</fullName>
    </alternativeName>
</protein>
<dbReference type="SUPFAM" id="SSF143243">
    <property type="entry name" value="Nqo5-like"/>
    <property type="match status" value="1"/>
</dbReference>
<name>A0A2I1I255_9ACTO</name>
<dbReference type="Proteomes" id="UP000234198">
    <property type="component" value="Unassembled WGS sequence"/>
</dbReference>
<dbReference type="NCBIfam" id="TIGR01961">
    <property type="entry name" value="NuoC_fam"/>
    <property type="match status" value="1"/>
</dbReference>
<dbReference type="InterPro" id="IPR010218">
    <property type="entry name" value="NADH_DH_suC"/>
</dbReference>
<dbReference type="Gene3D" id="3.30.460.80">
    <property type="entry name" value="NADH:ubiquinone oxidoreductase, 30kDa subunit"/>
    <property type="match status" value="1"/>
</dbReference>
<evidence type="ECO:0000256" key="4">
    <source>
        <dbReference type="SAM" id="MobiDB-lite"/>
    </source>
</evidence>
<dbReference type="Pfam" id="PF00329">
    <property type="entry name" value="Complex1_30kDa"/>
    <property type="match status" value="1"/>
</dbReference>
<proteinExistence type="inferred from homology"/>
<evidence type="ECO:0000256" key="1">
    <source>
        <dbReference type="ARBA" id="ARBA00007569"/>
    </source>
</evidence>
<comment type="function">
    <text evidence="3">NDH-1 shuttles electrons from NADH, via FMN and iron-sulfur (Fe-S) centers, to quinones in the respiratory chain. The immediate electron acceptor for the enzyme in this species is believed to be a menaquinone. Couples the redox reaction to proton translocation (for every two electrons transferred, four hydrogen ions are translocated across the cytoplasmic membrane), and thus conserves the redox energy in a proton gradient.</text>
</comment>
<dbReference type="GO" id="GO:0005886">
    <property type="term" value="C:plasma membrane"/>
    <property type="evidence" value="ECO:0007669"/>
    <property type="project" value="UniProtKB-SubCell"/>
</dbReference>
<keyword evidence="3" id="KW-0874">Quinone</keyword>
<keyword evidence="3" id="KW-1278">Translocase</keyword>
<dbReference type="GO" id="GO:0008137">
    <property type="term" value="F:NADH dehydrogenase (ubiquinone) activity"/>
    <property type="evidence" value="ECO:0007669"/>
    <property type="project" value="InterPro"/>
</dbReference>
<dbReference type="InterPro" id="IPR001268">
    <property type="entry name" value="NADH_UbQ_OxRdtase_30kDa_su"/>
</dbReference>
<keyword evidence="3" id="KW-1003">Cell membrane</keyword>
<dbReference type="EC" id="7.1.1.-" evidence="3"/>
<keyword evidence="3" id="KW-0520">NAD</keyword>
<comment type="caution">
    <text evidence="6">The sequence shown here is derived from an EMBL/GenBank/DDBJ whole genome shotgun (WGS) entry which is preliminary data.</text>
</comment>
<evidence type="ECO:0000256" key="2">
    <source>
        <dbReference type="ARBA" id="ARBA00022448"/>
    </source>
</evidence>
<dbReference type="NCBIfam" id="NF005856">
    <property type="entry name" value="PRK07785.1"/>
    <property type="match status" value="1"/>
</dbReference>
<feature type="domain" description="NADH:ubiquinone oxidoreductase 30kDa subunit" evidence="5">
    <location>
        <begin position="105"/>
        <end position="225"/>
    </location>
</feature>
<keyword evidence="2 3" id="KW-0813">Transport</keyword>
<accession>A0A2I1I255</accession>
<comment type="similarity">
    <text evidence="1 3">Belongs to the complex I 30 kDa subunit family.</text>
</comment>
<comment type="subcellular location">
    <subcellularLocation>
        <location evidence="3">Cell membrane</location>
        <topology evidence="3">Peripheral membrane protein</topology>
        <orientation evidence="3">Cytoplasmic side</orientation>
    </subcellularLocation>
</comment>
<dbReference type="AlphaFoldDB" id="A0A2I1I255"/>
<keyword evidence="3" id="KW-0472">Membrane</keyword>
<evidence type="ECO:0000259" key="5">
    <source>
        <dbReference type="Pfam" id="PF00329"/>
    </source>
</evidence>
<dbReference type="EMBL" id="PKKM01000002">
    <property type="protein sequence ID" value="PKY65188.1"/>
    <property type="molecule type" value="Genomic_DNA"/>
</dbReference>